<dbReference type="GO" id="GO:0031966">
    <property type="term" value="C:mitochondrial membrane"/>
    <property type="evidence" value="ECO:0007669"/>
    <property type="project" value="UniProtKB-SubCell"/>
</dbReference>
<dbReference type="InterPro" id="IPR009011">
    <property type="entry name" value="Man6P_isomerase_rcpt-bd_dom_sf"/>
</dbReference>
<comment type="similarity">
    <text evidence="5">Belongs to the ATG27 family.</text>
</comment>
<evidence type="ECO:0000256" key="18">
    <source>
        <dbReference type="SAM" id="Phobius"/>
    </source>
</evidence>
<evidence type="ECO:0000256" key="17">
    <source>
        <dbReference type="ARBA" id="ARBA00023329"/>
    </source>
</evidence>
<dbReference type="GO" id="GO:0030659">
    <property type="term" value="C:cytoplasmic vesicle membrane"/>
    <property type="evidence" value="ECO:0007669"/>
    <property type="project" value="UniProtKB-SubCell"/>
</dbReference>
<keyword evidence="16" id="KW-1015">Disulfide bond</keyword>
<name>A0A8H3HS68_9AGAM</name>
<dbReference type="EMBL" id="CAJMWZ010007232">
    <property type="protein sequence ID" value="CAE6534676.1"/>
    <property type="molecule type" value="Genomic_DNA"/>
</dbReference>
<keyword evidence="10" id="KW-0653">Protein transport</keyword>
<keyword evidence="9 19" id="KW-0732">Signal</keyword>
<evidence type="ECO:0000256" key="11">
    <source>
        <dbReference type="ARBA" id="ARBA00022989"/>
    </source>
</evidence>
<dbReference type="Gene3D" id="2.70.130.10">
    <property type="entry name" value="Mannose-6-phosphate receptor binding domain"/>
    <property type="match status" value="1"/>
</dbReference>
<protein>
    <recommendedName>
        <fullName evidence="6">Autophagy-related protein 27</fullName>
    </recommendedName>
</protein>
<keyword evidence="17" id="KW-0968">Cytoplasmic vesicle</keyword>
<keyword evidence="13" id="KW-0333">Golgi apparatus</keyword>
<evidence type="ECO:0000256" key="5">
    <source>
        <dbReference type="ARBA" id="ARBA00005363"/>
    </source>
</evidence>
<dbReference type="GO" id="GO:0015031">
    <property type="term" value="P:protein transport"/>
    <property type="evidence" value="ECO:0007669"/>
    <property type="project" value="UniProtKB-KW"/>
</dbReference>
<evidence type="ECO:0000256" key="8">
    <source>
        <dbReference type="ARBA" id="ARBA00022692"/>
    </source>
</evidence>
<evidence type="ECO:0000313" key="21">
    <source>
        <dbReference type="EMBL" id="CAE6534676.1"/>
    </source>
</evidence>
<dbReference type="GO" id="GO:0034045">
    <property type="term" value="C:phagophore assembly site membrane"/>
    <property type="evidence" value="ECO:0007669"/>
    <property type="project" value="UniProtKB-SubCell"/>
</dbReference>
<dbReference type="PANTHER" id="PTHR15071">
    <property type="entry name" value="MANNOSE-6-PHOSPHATE RECEPTOR FAMILY MEMBER"/>
    <property type="match status" value="1"/>
</dbReference>
<evidence type="ECO:0000259" key="20">
    <source>
        <dbReference type="PROSITE" id="PS51914"/>
    </source>
</evidence>
<keyword evidence="12" id="KW-0072">Autophagy</keyword>
<evidence type="ECO:0000256" key="13">
    <source>
        <dbReference type="ARBA" id="ARBA00023034"/>
    </source>
</evidence>
<keyword evidence="14" id="KW-0496">Mitochondrion</keyword>
<evidence type="ECO:0000313" key="22">
    <source>
        <dbReference type="Proteomes" id="UP000663850"/>
    </source>
</evidence>
<feature type="chain" id="PRO_5034302700" description="Autophagy-related protein 27" evidence="19">
    <location>
        <begin position="23"/>
        <end position="270"/>
    </location>
</feature>
<evidence type="ECO:0000256" key="15">
    <source>
        <dbReference type="ARBA" id="ARBA00023136"/>
    </source>
</evidence>
<dbReference type="PANTHER" id="PTHR15071:SF13">
    <property type="entry name" value="AUTOPHAGY-RELATED PROTEIN 27"/>
    <property type="match status" value="1"/>
</dbReference>
<organism evidence="21 22">
    <name type="scientific">Rhizoctonia solani</name>
    <dbReference type="NCBI Taxonomy" id="456999"/>
    <lineage>
        <taxon>Eukaryota</taxon>
        <taxon>Fungi</taxon>
        <taxon>Dikarya</taxon>
        <taxon>Basidiomycota</taxon>
        <taxon>Agaricomycotina</taxon>
        <taxon>Agaricomycetes</taxon>
        <taxon>Cantharellales</taxon>
        <taxon>Ceratobasidiaceae</taxon>
        <taxon>Rhizoctonia</taxon>
    </lineage>
</organism>
<gene>
    <name evidence="21" type="ORF">RDB_LOCUS137554</name>
</gene>
<evidence type="ECO:0000256" key="19">
    <source>
        <dbReference type="SAM" id="SignalP"/>
    </source>
</evidence>
<keyword evidence="7" id="KW-0813">Transport</keyword>
<dbReference type="PROSITE" id="PS51914">
    <property type="entry name" value="MRH"/>
    <property type="match status" value="1"/>
</dbReference>
<dbReference type="SUPFAM" id="SSF50911">
    <property type="entry name" value="Mannose 6-phosphate receptor domain"/>
    <property type="match status" value="1"/>
</dbReference>
<dbReference type="GO" id="GO:0000139">
    <property type="term" value="C:Golgi membrane"/>
    <property type="evidence" value="ECO:0007669"/>
    <property type="project" value="UniProtKB-SubCell"/>
</dbReference>
<evidence type="ECO:0000256" key="12">
    <source>
        <dbReference type="ARBA" id="ARBA00023006"/>
    </source>
</evidence>
<evidence type="ECO:0000256" key="7">
    <source>
        <dbReference type="ARBA" id="ARBA00022448"/>
    </source>
</evidence>
<evidence type="ECO:0000256" key="14">
    <source>
        <dbReference type="ARBA" id="ARBA00023128"/>
    </source>
</evidence>
<evidence type="ECO:0000256" key="3">
    <source>
        <dbReference type="ARBA" id="ARBA00004472"/>
    </source>
</evidence>
<proteinExistence type="inferred from homology"/>
<dbReference type="InterPro" id="IPR044865">
    <property type="entry name" value="MRH_dom"/>
</dbReference>
<evidence type="ECO:0000256" key="6">
    <source>
        <dbReference type="ARBA" id="ARBA00013776"/>
    </source>
</evidence>
<evidence type="ECO:0000256" key="10">
    <source>
        <dbReference type="ARBA" id="ARBA00022927"/>
    </source>
</evidence>
<dbReference type="Proteomes" id="UP000663850">
    <property type="component" value="Unassembled WGS sequence"/>
</dbReference>
<evidence type="ECO:0000256" key="9">
    <source>
        <dbReference type="ARBA" id="ARBA00022729"/>
    </source>
</evidence>
<dbReference type="GO" id="GO:0006914">
    <property type="term" value="P:autophagy"/>
    <property type="evidence" value="ECO:0007669"/>
    <property type="project" value="UniProtKB-KW"/>
</dbReference>
<dbReference type="AlphaFoldDB" id="A0A8H3HS68"/>
<feature type="transmembrane region" description="Helical" evidence="18">
    <location>
        <begin position="202"/>
        <end position="222"/>
    </location>
</feature>
<comment type="caution">
    <text evidence="21">The sequence shown here is derived from an EMBL/GenBank/DDBJ whole genome shotgun (WGS) entry which is preliminary data.</text>
</comment>
<evidence type="ECO:0000256" key="16">
    <source>
        <dbReference type="ARBA" id="ARBA00023157"/>
    </source>
</evidence>
<keyword evidence="11 18" id="KW-1133">Transmembrane helix</keyword>
<keyword evidence="8 18" id="KW-0812">Transmembrane</keyword>
<accession>A0A8H3HS68</accession>
<feature type="domain" description="MRH" evidence="20">
    <location>
        <begin position="27"/>
        <end position="185"/>
    </location>
</feature>
<dbReference type="Pfam" id="PF09451">
    <property type="entry name" value="ATG27"/>
    <property type="match status" value="1"/>
</dbReference>
<evidence type="ECO:0000256" key="4">
    <source>
        <dbReference type="ARBA" id="ARBA00004614"/>
    </source>
</evidence>
<keyword evidence="15 18" id="KW-0472">Membrane</keyword>
<reference evidence="21" key="1">
    <citation type="submission" date="2021-01" db="EMBL/GenBank/DDBJ databases">
        <authorList>
            <person name="Kaushik A."/>
        </authorList>
    </citation>
    <scope>NUCLEOTIDE SEQUENCE</scope>
    <source>
        <strain evidence="21">Type strain: AG8-Rh-89/</strain>
    </source>
</reference>
<evidence type="ECO:0000256" key="1">
    <source>
        <dbReference type="ARBA" id="ARBA00004304"/>
    </source>
</evidence>
<comment type="subcellular location">
    <subcellularLocation>
        <location evidence="2">Cytoplasmic vesicle membrane</location>
        <topology evidence="2">Single-pass type I membrane protein</topology>
    </subcellularLocation>
    <subcellularLocation>
        <location evidence="4">Golgi apparatus membrane</location>
        <topology evidence="4">Single-pass type I membrane protein</topology>
    </subcellularLocation>
    <subcellularLocation>
        <location evidence="1">Mitochondrion membrane</location>
        <topology evidence="1">Single-pass membrane protein</topology>
    </subcellularLocation>
    <subcellularLocation>
        <location evidence="3">Preautophagosomal structure membrane</location>
        <topology evidence="3">Single-pass type I membrane protein</topology>
    </subcellularLocation>
</comment>
<dbReference type="InterPro" id="IPR018939">
    <property type="entry name" value="Autophagy-rel_prot_27"/>
</dbReference>
<evidence type="ECO:0000256" key="2">
    <source>
        <dbReference type="ARBA" id="ARBA00004358"/>
    </source>
</evidence>
<feature type="signal peptide" evidence="19">
    <location>
        <begin position="1"/>
        <end position="22"/>
    </location>
</feature>
<sequence length="270" mass="29783">MILLPWRQHVAVFLLCITFALADELPPNCVFDFGKVHYDLNLMDGEWVVGRDRPTPPTIMHDELRFNICADLKKIDDVKDGDQCGQGTRACFRTINEKGGESNRVVAAIPVAQSSTQFRIDRLPSDRGKGIILTMNGGSYPNDGGKPQSLKLTLLCVDKTEEPKFIDYDGSQVSAEWKAVEACGTNSGDSNSGGTDAGGSSMGWFFFILLVIIAAYFGLGAYHKYNQYGAAGWDLIPHRDFWRDVPYLLRDLVSHLFSSGRSGRGGYTSV</sequence>